<dbReference type="EMBL" id="CM032186">
    <property type="protein sequence ID" value="KAG7091444.1"/>
    <property type="molecule type" value="Genomic_DNA"/>
</dbReference>
<dbReference type="InterPro" id="IPR016169">
    <property type="entry name" value="FAD-bd_PCMH_sub2"/>
</dbReference>
<feature type="chain" id="PRO_5040653880" description="FAD-binding PCMH-type domain-containing protein" evidence="3">
    <location>
        <begin position="24"/>
        <end position="569"/>
    </location>
</feature>
<dbReference type="SUPFAM" id="SSF56176">
    <property type="entry name" value="FAD-binding/transporter-associated domain-like"/>
    <property type="match status" value="1"/>
</dbReference>
<dbReference type="KEGG" id="more:E1B28_010480"/>
<evidence type="ECO:0000259" key="4">
    <source>
        <dbReference type="PROSITE" id="PS51387"/>
    </source>
</evidence>
<dbReference type="InterPro" id="IPR036318">
    <property type="entry name" value="FAD-bd_PCMH-like_sf"/>
</dbReference>
<keyword evidence="2" id="KW-0560">Oxidoreductase</keyword>
<evidence type="ECO:0000256" key="3">
    <source>
        <dbReference type="SAM" id="SignalP"/>
    </source>
</evidence>
<evidence type="ECO:0000313" key="6">
    <source>
        <dbReference type="Proteomes" id="UP001049176"/>
    </source>
</evidence>
<dbReference type="AlphaFoldDB" id="A0A9P7URT5"/>
<keyword evidence="6" id="KW-1185">Reference proteome</keyword>
<dbReference type="GO" id="GO:0016491">
    <property type="term" value="F:oxidoreductase activity"/>
    <property type="evidence" value="ECO:0007669"/>
    <property type="project" value="UniProtKB-KW"/>
</dbReference>
<dbReference type="GeneID" id="66079556"/>
<keyword evidence="3" id="KW-0732">Signal</keyword>
<feature type="domain" description="FAD-binding PCMH-type" evidence="4">
    <location>
        <begin position="122"/>
        <end position="303"/>
    </location>
</feature>
<name>A0A9P7URT5_9AGAR</name>
<dbReference type="PROSITE" id="PS51387">
    <property type="entry name" value="FAD_PCMH"/>
    <property type="match status" value="1"/>
</dbReference>
<organism evidence="5 6">
    <name type="scientific">Marasmius oreades</name>
    <name type="common">fairy-ring Marasmius</name>
    <dbReference type="NCBI Taxonomy" id="181124"/>
    <lineage>
        <taxon>Eukaryota</taxon>
        <taxon>Fungi</taxon>
        <taxon>Dikarya</taxon>
        <taxon>Basidiomycota</taxon>
        <taxon>Agaricomycotina</taxon>
        <taxon>Agaricomycetes</taxon>
        <taxon>Agaricomycetidae</taxon>
        <taxon>Agaricales</taxon>
        <taxon>Marasmiineae</taxon>
        <taxon>Marasmiaceae</taxon>
        <taxon>Marasmius</taxon>
    </lineage>
</organism>
<gene>
    <name evidence="5" type="ORF">E1B28_010480</name>
</gene>
<comment type="similarity">
    <text evidence="1">Belongs to the oxygen-dependent FAD-linked oxidoreductase family.</text>
</comment>
<comment type="caution">
    <text evidence="5">The sequence shown here is derived from an EMBL/GenBank/DDBJ whole genome shotgun (WGS) entry which is preliminary data.</text>
</comment>
<dbReference type="InterPro" id="IPR016166">
    <property type="entry name" value="FAD-bd_PCMH"/>
</dbReference>
<dbReference type="EMBL" id="CM032186">
    <property type="protein sequence ID" value="KAG7091445.1"/>
    <property type="molecule type" value="Genomic_DNA"/>
</dbReference>
<evidence type="ECO:0000256" key="1">
    <source>
        <dbReference type="ARBA" id="ARBA00005466"/>
    </source>
</evidence>
<evidence type="ECO:0000313" key="5">
    <source>
        <dbReference type="EMBL" id="KAG7091445.1"/>
    </source>
</evidence>
<dbReference type="PANTHER" id="PTHR13878">
    <property type="entry name" value="GULONOLACTONE OXIDASE"/>
    <property type="match status" value="1"/>
</dbReference>
<dbReference type="Proteomes" id="UP001049176">
    <property type="component" value="Chromosome 6"/>
</dbReference>
<protein>
    <recommendedName>
        <fullName evidence="4">FAD-binding PCMH-type domain-containing protein</fullName>
    </recommendedName>
</protein>
<dbReference type="Pfam" id="PF01565">
    <property type="entry name" value="FAD_binding_4"/>
    <property type="match status" value="1"/>
</dbReference>
<proteinExistence type="inferred from homology"/>
<evidence type="ECO:0000256" key="2">
    <source>
        <dbReference type="ARBA" id="ARBA00023002"/>
    </source>
</evidence>
<dbReference type="InterPro" id="IPR012951">
    <property type="entry name" value="BBE"/>
</dbReference>
<sequence>MKIVPTLLGFSAVLGSSFQTVYGAATQEQWKRLGESLQGRLHPATPLSAPCFSVVNGKQVPRNESACREVQQGYTNPDFRFPRANARMILQWETCMRTSEGCLLDSLNPDNSAAWVGKDCKQGSIPPYFIEVAGPEDVQKAFDFAKKTGTYLSIKASGHDYKGRSSLPGSLSLWTANLKSMSYSKTFTPEGGNKTHAAVTLGAGATTEDIYKFADENKFTFVGGYAQTIAASGGWVAGGGHSVLSPVYGLGVDRVLEFKVVTPDGKYRTANEFQNQDLFWALRGGGGGTFGVVLESTMLVEPVMSLRVASISVPQNPDNAHQFLSLIINETYKWNQEGWGGHMTSVSLINVNPLLTLKEAQKSMKPITDFALVNNGTSVVEELPSWQAFFTKYVLSAQAVIGQPTIMGSRLMPTELFKTDQGRAQLLNITFTELTQYKTDPYIILGMPTVYKYTEGSTSITPAWRKASFQLGGSVRYSWNSTVSDIVQIYREVTERTQLARAIAPHSGAYFNEGDLYEPNHEVAFWGDNYPRLLKIKKKYDPEGILDCWQCVGSRGLTDPRFSCYLPLL</sequence>
<dbReference type="InterPro" id="IPR006094">
    <property type="entry name" value="Oxid_FAD_bind_N"/>
</dbReference>
<dbReference type="Pfam" id="PF08031">
    <property type="entry name" value="BBE"/>
    <property type="match status" value="1"/>
</dbReference>
<dbReference type="GO" id="GO:0071949">
    <property type="term" value="F:FAD binding"/>
    <property type="evidence" value="ECO:0007669"/>
    <property type="project" value="InterPro"/>
</dbReference>
<accession>A0A9P7URT5</accession>
<dbReference type="RefSeq" id="XP_043007915.1">
    <property type="nucleotide sequence ID" value="XM_043155447.1"/>
</dbReference>
<dbReference type="RefSeq" id="XP_043007914.1">
    <property type="nucleotide sequence ID" value="XM_043155446.1"/>
</dbReference>
<reference evidence="5" key="1">
    <citation type="journal article" date="2021" name="Genome Biol. Evol.">
        <title>The assembled and annotated genome of the fairy-ring fungus Marasmius oreades.</title>
        <authorList>
            <person name="Hiltunen M."/>
            <person name="Ament-Velasquez S.L."/>
            <person name="Johannesson H."/>
        </authorList>
    </citation>
    <scope>NUCLEOTIDE SEQUENCE</scope>
    <source>
        <strain evidence="5">03SP1</strain>
    </source>
</reference>
<dbReference type="Gene3D" id="3.30.465.10">
    <property type="match status" value="2"/>
</dbReference>
<dbReference type="OrthoDB" id="9983560at2759"/>
<feature type="signal peptide" evidence="3">
    <location>
        <begin position="1"/>
        <end position="23"/>
    </location>
</feature>
<dbReference type="InterPro" id="IPR050432">
    <property type="entry name" value="FAD-linked_Oxidoreductases_BP"/>
</dbReference>
<dbReference type="PANTHER" id="PTHR13878:SF91">
    <property type="entry name" value="FAD BINDING DOMAIN PROTEIN (AFU_ORTHOLOGUE AFUA_6G12070)-RELATED"/>
    <property type="match status" value="1"/>
</dbReference>